<dbReference type="RefSeq" id="WP_093172489.1">
    <property type="nucleotide sequence ID" value="NZ_FNCN01000021.1"/>
</dbReference>
<evidence type="ECO:0000256" key="4">
    <source>
        <dbReference type="ARBA" id="ARBA00022630"/>
    </source>
</evidence>
<keyword evidence="4" id="KW-0285">Flavoprotein</keyword>
<dbReference type="InterPro" id="IPR051793">
    <property type="entry name" value="NADH:flavin_oxidoreductase"/>
</dbReference>
<reference evidence="12 13" key="1">
    <citation type="submission" date="2016-10" db="EMBL/GenBank/DDBJ databases">
        <authorList>
            <person name="de Groot N.N."/>
        </authorList>
    </citation>
    <scope>NUCLEOTIDE SEQUENCE [LARGE SCALE GENOMIC DNA]</scope>
    <source>
        <strain evidence="12 13">CPCC 201354</strain>
    </source>
</reference>
<dbReference type="InterPro" id="IPR001155">
    <property type="entry name" value="OxRdtase_FMN_N"/>
</dbReference>
<keyword evidence="7" id="KW-0560">Oxidoreductase</keyword>
<dbReference type="GO" id="GO:0016491">
    <property type="term" value="F:oxidoreductase activity"/>
    <property type="evidence" value="ECO:0007669"/>
    <property type="project" value="UniProtKB-KW"/>
</dbReference>
<evidence type="ECO:0000259" key="10">
    <source>
        <dbReference type="Pfam" id="PF00724"/>
    </source>
</evidence>
<comment type="similarity">
    <text evidence="3">In the N-terminal section; belongs to the NADH:flavin oxidoreductase/NADH oxidase family.</text>
</comment>
<dbReference type="Proteomes" id="UP000198923">
    <property type="component" value="Unassembled WGS sequence"/>
</dbReference>
<evidence type="ECO:0000256" key="1">
    <source>
        <dbReference type="ARBA" id="ARBA00001917"/>
    </source>
</evidence>
<keyword evidence="8" id="KW-0408">Iron</keyword>
<comment type="cofactor">
    <cofactor evidence="2">
        <name>[4Fe-4S] cluster</name>
        <dbReference type="ChEBI" id="CHEBI:49883"/>
    </cofactor>
</comment>
<protein>
    <submittedName>
        <fullName evidence="12">2,4-dienoyl-CoA reductase (NADPH2)</fullName>
    </submittedName>
</protein>
<dbReference type="Pfam" id="PF00724">
    <property type="entry name" value="Oxidored_FMN"/>
    <property type="match status" value="1"/>
</dbReference>
<sequence length="679" mass="71234">MTDLRHVFAGGRIGRLALPHRVIMGAMHLGLETRDDGGAALAAFYTERVRGGAGLMVTGGAAVSAVGVGGPTYGVLGEAGFHARLSRVVKEVHDAGGLIALQLFHAGRYAVPAGLRPVAPSAVYSRFSRCEPLALTEAQVRASVDEFARGAAHARELGFDAVEIMGSEGYLIDQFLSPKTNLRDDEWGGDAERRGRFGAEVTRAVREAVGPSFPIIVRFSGLDLMDGGTRPANVFSFTRALVAAGADALNVGIGWHESPVPSVQAIVPPGLWIPFAARLKAAAGGLPVIAGNRVDRVELAASILAGPSVDFVSMARPFLADAKLIDNTLRGRPVNICVACNQACIDRSLDHRDVSCMVNPRAGRELGTAPVRPVRSLRVAIIGGGPAGLQAARQAALLGHSVELYEALDGLGGQFRMACKVPGKSNYRDTIGYFTAELARLGVRVHLNRAIGENDLGLLRSYDRVIVASGVRPHTLSIPGAGLPNVFSYPEAFGDGVLKGRVVIIGGGGIAIDLAHLAGRGESPLNDHERFRREHGLEPGPVLVTANAEVTILQRGSRLAGRTGKSTRWAVLAELRRQGTRVLQGVTYRQITPDGVHITDAAGADRLIEAHVVVIAAGQVADKAVPALAERAGVRYQTAGGARDADGLDAVRAFAEGFAAAAGLGTPDPDDVREKAVHG</sequence>
<dbReference type="InterPro" id="IPR023753">
    <property type="entry name" value="FAD/NAD-binding_dom"/>
</dbReference>
<dbReference type="PANTHER" id="PTHR42917">
    <property type="entry name" value="2,4-DIENOYL-COA REDUCTASE"/>
    <property type="match status" value="1"/>
</dbReference>
<keyword evidence="13" id="KW-1185">Reference proteome</keyword>
<evidence type="ECO:0000259" key="11">
    <source>
        <dbReference type="Pfam" id="PF07992"/>
    </source>
</evidence>
<organism evidence="12 13">
    <name type="scientific">Sinosporangium album</name>
    <dbReference type="NCBI Taxonomy" id="504805"/>
    <lineage>
        <taxon>Bacteria</taxon>
        <taxon>Bacillati</taxon>
        <taxon>Actinomycetota</taxon>
        <taxon>Actinomycetes</taxon>
        <taxon>Streptosporangiales</taxon>
        <taxon>Streptosporangiaceae</taxon>
        <taxon>Sinosporangium</taxon>
    </lineage>
</organism>
<dbReference type="PANTHER" id="PTHR42917:SF2">
    <property type="entry name" value="2,4-DIENOYL-COA REDUCTASE [(2E)-ENOYL-COA-PRODUCING]"/>
    <property type="match status" value="1"/>
</dbReference>
<dbReference type="Gene3D" id="3.50.50.60">
    <property type="entry name" value="FAD/NAD(P)-binding domain"/>
    <property type="match status" value="1"/>
</dbReference>
<evidence type="ECO:0000313" key="12">
    <source>
        <dbReference type="EMBL" id="SDH73911.1"/>
    </source>
</evidence>
<evidence type="ECO:0000256" key="2">
    <source>
        <dbReference type="ARBA" id="ARBA00001966"/>
    </source>
</evidence>
<evidence type="ECO:0000256" key="8">
    <source>
        <dbReference type="ARBA" id="ARBA00023004"/>
    </source>
</evidence>
<feature type="domain" description="NADH:flavin oxidoreductase/NADH oxidase N-terminal" evidence="10">
    <location>
        <begin position="12"/>
        <end position="333"/>
    </location>
</feature>
<feature type="domain" description="FAD/NAD(P)-binding" evidence="11">
    <location>
        <begin position="378"/>
        <end position="641"/>
    </location>
</feature>
<dbReference type="AlphaFoldDB" id="A0A1G8EVH6"/>
<gene>
    <name evidence="12" type="ORF">SAMN05421505_12176</name>
</gene>
<comment type="cofactor">
    <cofactor evidence="1">
        <name>FMN</name>
        <dbReference type="ChEBI" id="CHEBI:58210"/>
    </cofactor>
</comment>
<dbReference type="STRING" id="504805.SAMN05421505_12176"/>
<evidence type="ECO:0000256" key="5">
    <source>
        <dbReference type="ARBA" id="ARBA00022643"/>
    </source>
</evidence>
<keyword evidence="9" id="KW-0411">Iron-sulfur</keyword>
<evidence type="ECO:0000256" key="6">
    <source>
        <dbReference type="ARBA" id="ARBA00022723"/>
    </source>
</evidence>
<dbReference type="SUPFAM" id="SSF51905">
    <property type="entry name" value="FAD/NAD(P)-binding domain"/>
    <property type="match status" value="1"/>
</dbReference>
<dbReference type="InterPro" id="IPR013785">
    <property type="entry name" value="Aldolase_TIM"/>
</dbReference>
<keyword evidence="6" id="KW-0479">Metal-binding</keyword>
<dbReference type="GO" id="GO:0051536">
    <property type="term" value="F:iron-sulfur cluster binding"/>
    <property type="evidence" value="ECO:0007669"/>
    <property type="project" value="UniProtKB-KW"/>
</dbReference>
<evidence type="ECO:0000313" key="13">
    <source>
        <dbReference type="Proteomes" id="UP000198923"/>
    </source>
</evidence>
<dbReference type="PRINTS" id="PR00368">
    <property type="entry name" value="FADPNR"/>
</dbReference>
<dbReference type="Gene3D" id="3.40.50.720">
    <property type="entry name" value="NAD(P)-binding Rossmann-like Domain"/>
    <property type="match status" value="1"/>
</dbReference>
<dbReference type="OrthoDB" id="3169239at2"/>
<dbReference type="GO" id="GO:0010181">
    <property type="term" value="F:FMN binding"/>
    <property type="evidence" value="ECO:0007669"/>
    <property type="project" value="InterPro"/>
</dbReference>
<dbReference type="SUPFAM" id="SSF51395">
    <property type="entry name" value="FMN-linked oxidoreductases"/>
    <property type="match status" value="1"/>
</dbReference>
<dbReference type="GO" id="GO:0046872">
    <property type="term" value="F:metal ion binding"/>
    <property type="evidence" value="ECO:0007669"/>
    <property type="project" value="UniProtKB-KW"/>
</dbReference>
<proteinExistence type="inferred from homology"/>
<dbReference type="SUPFAM" id="SSF51971">
    <property type="entry name" value="Nucleotide-binding domain"/>
    <property type="match status" value="1"/>
</dbReference>
<keyword evidence="5" id="KW-0288">FMN</keyword>
<dbReference type="Gene3D" id="3.20.20.70">
    <property type="entry name" value="Aldolase class I"/>
    <property type="match status" value="1"/>
</dbReference>
<name>A0A1G8EVH6_9ACTN</name>
<evidence type="ECO:0000256" key="7">
    <source>
        <dbReference type="ARBA" id="ARBA00023002"/>
    </source>
</evidence>
<accession>A0A1G8EVH6</accession>
<evidence type="ECO:0000256" key="9">
    <source>
        <dbReference type="ARBA" id="ARBA00023014"/>
    </source>
</evidence>
<dbReference type="InterPro" id="IPR036188">
    <property type="entry name" value="FAD/NAD-bd_sf"/>
</dbReference>
<dbReference type="Pfam" id="PF07992">
    <property type="entry name" value="Pyr_redox_2"/>
    <property type="match status" value="1"/>
</dbReference>
<dbReference type="EMBL" id="FNCN01000021">
    <property type="protein sequence ID" value="SDH73911.1"/>
    <property type="molecule type" value="Genomic_DNA"/>
</dbReference>
<evidence type="ECO:0000256" key="3">
    <source>
        <dbReference type="ARBA" id="ARBA00011048"/>
    </source>
</evidence>